<keyword evidence="1" id="KW-1133">Transmembrane helix</keyword>
<dbReference type="Proteomes" id="UP001152622">
    <property type="component" value="Chromosome 18"/>
</dbReference>
<feature type="transmembrane region" description="Helical" evidence="1">
    <location>
        <begin position="18"/>
        <end position="35"/>
    </location>
</feature>
<gene>
    <name evidence="2" type="ORF">SKAU_G00372930</name>
</gene>
<evidence type="ECO:0000313" key="3">
    <source>
        <dbReference type="Proteomes" id="UP001152622"/>
    </source>
</evidence>
<evidence type="ECO:0000256" key="1">
    <source>
        <dbReference type="SAM" id="Phobius"/>
    </source>
</evidence>
<evidence type="ECO:0000313" key="2">
    <source>
        <dbReference type="EMBL" id="KAJ8338327.1"/>
    </source>
</evidence>
<dbReference type="EMBL" id="JAINUF010000018">
    <property type="protein sequence ID" value="KAJ8338327.1"/>
    <property type="molecule type" value="Genomic_DNA"/>
</dbReference>
<organism evidence="2 3">
    <name type="scientific">Synaphobranchus kaupii</name>
    <name type="common">Kaup's arrowtooth eel</name>
    <dbReference type="NCBI Taxonomy" id="118154"/>
    <lineage>
        <taxon>Eukaryota</taxon>
        <taxon>Metazoa</taxon>
        <taxon>Chordata</taxon>
        <taxon>Craniata</taxon>
        <taxon>Vertebrata</taxon>
        <taxon>Euteleostomi</taxon>
        <taxon>Actinopterygii</taxon>
        <taxon>Neopterygii</taxon>
        <taxon>Teleostei</taxon>
        <taxon>Anguilliformes</taxon>
        <taxon>Synaphobranchidae</taxon>
        <taxon>Synaphobranchus</taxon>
    </lineage>
</organism>
<reference evidence="2" key="1">
    <citation type="journal article" date="2023" name="Science">
        <title>Genome structures resolve the early diversification of teleost fishes.</title>
        <authorList>
            <person name="Parey E."/>
            <person name="Louis A."/>
            <person name="Montfort J."/>
            <person name="Bouchez O."/>
            <person name="Roques C."/>
            <person name="Iampietro C."/>
            <person name="Lluch J."/>
            <person name="Castinel A."/>
            <person name="Donnadieu C."/>
            <person name="Desvignes T."/>
            <person name="Floi Bucao C."/>
            <person name="Jouanno E."/>
            <person name="Wen M."/>
            <person name="Mejri S."/>
            <person name="Dirks R."/>
            <person name="Jansen H."/>
            <person name="Henkel C."/>
            <person name="Chen W.J."/>
            <person name="Zahm M."/>
            <person name="Cabau C."/>
            <person name="Klopp C."/>
            <person name="Thompson A.W."/>
            <person name="Robinson-Rechavi M."/>
            <person name="Braasch I."/>
            <person name="Lecointre G."/>
            <person name="Bobe J."/>
            <person name="Postlethwait J.H."/>
            <person name="Berthelot C."/>
            <person name="Roest Crollius H."/>
            <person name="Guiguen Y."/>
        </authorList>
    </citation>
    <scope>NUCLEOTIDE SEQUENCE</scope>
    <source>
        <strain evidence="2">WJC10195</strain>
    </source>
</reference>
<proteinExistence type="predicted"/>
<accession>A0A9Q1IG02</accession>
<protein>
    <submittedName>
        <fullName evidence="2">Uncharacterized protein</fullName>
    </submittedName>
</protein>
<keyword evidence="3" id="KW-1185">Reference proteome</keyword>
<feature type="transmembrane region" description="Helical" evidence="1">
    <location>
        <begin position="55"/>
        <end position="73"/>
    </location>
</feature>
<keyword evidence="1" id="KW-0472">Membrane</keyword>
<name>A0A9Q1IG02_SYNKA</name>
<dbReference type="AlphaFoldDB" id="A0A9Q1IG02"/>
<sequence>MSLMWVVNFFTFYMCSDYYYFLFLIFILGVFIFNFKKCVVHMKGIGASENIPGRVTTWAVFFFFFSLFFFFFFEQPHVENYFDKTKYRKNGHTVIQDLFFPSKQ</sequence>
<keyword evidence="1" id="KW-0812">Transmembrane</keyword>
<comment type="caution">
    <text evidence="2">The sequence shown here is derived from an EMBL/GenBank/DDBJ whole genome shotgun (WGS) entry which is preliminary data.</text>
</comment>